<dbReference type="Gene3D" id="2.40.180.10">
    <property type="entry name" value="Catalase core domain"/>
    <property type="match status" value="1"/>
</dbReference>
<evidence type="ECO:0000256" key="8">
    <source>
        <dbReference type="SAM" id="SignalP"/>
    </source>
</evidence>
<keyword evidence="6" id="KW-0408">Iron</keyword>
<evidence type="ECO:0000313" key="10">
    <source>
        <dbReference type="EMBL" id="KAL0894153.1"/>
    </source>
</evidence>
<keyword evidence="5" id="KW-0560">Oxidoreductase</keyword>
<evidence type="ECO:0000256" key="1">
    <source>
        <dbReference type="ARBA" id="ARBA00005329"/>
    </source>
</evidence>
<keyword evidence="7" id="KW-0376">Hydrogen peroxide</keyword>
<keyword evidence="2" id="KW-0575">Peroxidase</keyword>
<dbReference type="Pfam" id="PF06628">
    <property type="entry name" value="Catalase-rel"/>
    <property type="match status" value="1"/>
</dbReference>
<name>A0ABR3ID11_LOXSC</name>
<dbReference type="PRINTS" id="PR00067">
    <property type="entry name" value="CATALASE"/>
</dbReference>
<sequence>MKRILTCLVLCVFVLDEGFCCEYRNGTLQPVQRKMCEFKMKHPKPIGVLTTTAGRPVELREIVTLNSDLLGNEYLLDSMMHLTHERVPERIVHAKGTAAFGYFQVTHDISKYTKADVFNGIGKKTPLVARFSTADQNLGGPDVVRELKGMAIKMYTKEGNLDFLCLQTPVYLYTDPLYFQTQVHSFKRNPATNVFDRTVTWDFLTTRPSGLHAFLWTQSDFGIPRSYRNIDGFPIQTYELNNRKGERYYVRFNFRTEQGVRNLTEVGVTNASQDIDYYTRDLYNAIASKNYPSWRLEMDVMTSEGIKHLDFNPFDVTRLWKNGTYHTVQIGRLTLNKNPDNYFKIAELSAFNPANLVPGIPGPPDTLFKGRRLFYRDTQNYRLGINHNKIDVNLPMYAKTYVRDGVPPVNENMRDAPNYYPNSHSGPEPVVDESKPWRHLVVFEYNTVDLAPPAYFYNHVLSDEGQRQRLAEALAAQLATVTQPVQRRSLKMLTLIDKDLGRRVRHAVKVATANNAKQLRHASESE</sequence>
<keyword evidence="8" id="KW-0732">Signal</keyword>
<keyword evidence="11" id="KW-1185">Reference proteome</keyword>
<dbReference type="PANTHER" id="PTHR11465">
    <property type="entry name" value="CATALASE"/>
    <property type="match status" value="1"/>
</dbReference>
<evidence type="ECO:0000256" key="4">
    <source>
        <dbReference type="ARBA" id="ARBA00022723"/>
    </source>
</evidence>
<dbReference type="SMART" id="SM01060">
    <property type="entry name" value="Catalase"/>
    <property type="match status" value="1"/>
</dbReference>
<dbReference type="EMBL" id="JBEUOH010000005">
    <property type="protein sequence ID" value="KAL0894153.1"/>
    <property type="molecule type" value="Genomic_DNA"/>
</dbReference>
<keyword evidence="3" id="KW-0349">Heme</keyword>
<dbReference type="Proteomes" id="UP001549920">
    <property type="component" value="Unassembled WGS sequence"/>
</dbReference>
<dbReference type="InterPro" id="IPR020835">
    <property type="entry name" value="Catalase_sf"/>
</dbReference>
<dbReference type="InterPro" id="IPR010582">
    <property type="entry name" value="Catalase_immune_responsive"/>
</dbReference>
<organism evidence="10 11">
    <name type="scientific">Loxostege sticticalis</name>
    <name type="common">Beet webworm moth</name>
    <dbReference type="NCBI Taxonomy" id="481309"/>
    <lineage>
        <taxon>Eukaryota</taxon>
        <taxon>Metazoa</taxon>
        <taxon>Ecdysozoa</taxon>
        <taxon>Arthropoda</taxon>
        <taxon>Hexapoda</taxon>
        <taxon>Insecta</taxon>
        <taxon>Pterygota</taxon>
        <taxon>Neoptera</taxon>
        <taxon>Endopterygota</taxon>
        <taxon>Lepidoptera</taxon>
        <taxon>Glossata</taxon>
        <taxon>Ditrysia</taxon>
        <taxon>Pyraloidea</taxon>
        <taxon>Crambidae</taxon>
        <taxon>Pyraustinae</taxon>
        <taxon>Loxostege</taxon>
    </lineage>
</organism>
<proteinExistence type="inferred from homology"/>
<dbReference type="Pfam" id="PF00199">
    <property type="entry name" value="Catalase"/>
    <property type="match status" value="1"/>
</dbReference>
<keyword evidence="4" id="KW-0479">Metal-binding</keyword>
<reference evidence="10 11" key="1">
    <citation type="submission" date="2024-06" db="EMBL/GenBank/DDBJ databases">
        <title>A chromosome-level genome assembly of beet webworm, Loxostege sticticalis.</title>
        <authorList>
            <person name="Zhang Y."/>
        </authorList>
    </citation>
    <scope>NUCLEOTIDE SEQUENCE [LARGE SCALE GENOMIC DNA]</scope>
    <source>
        <strain evidence="10">AQ026</strain>
        <tissue evidence="10">Whole body</tissue>
    </source>
</reference>
<dbReference type="InterPro" id="IPR011614">
    <property type="entry name" value="Catalase_core"/>
</dbReference>
<gene>
    <name evidence="10" type="ORF">ABMA27_014186</name>
</gene>
<feature type="domain" description="Catalase core" evidence="9">
    <location>
        <begin position="50"/>
        <end position="428"/>
    </location>
</feature>
<protein>
    <recommendedName>
        <fullName evidence="9">Catalase core domain-containing protein</fullName>
    </recommendedName>
</protein>
<feature type="signal peptide" evidence="8">
    <location>
        <begin position="1"/>
        <end position="20"/>
    </location>
</feature>
<feature type="chain" id="PRO_5045125103" description="Catalase core domain-containing protein" evidence="8">
    <location>
        <begin position="21"/>
        <end position="526"/>
    </location>
</feature>
<dbReference type="PANTHER" id="PTHR11465:SF9">
    <property type="entry name" value="CATALASE"/>
    <property type="match status" value="1"/>
</dbReference>
<dbReference type="InterPro" id="IPR018028">
    <property type="entry name" value="Catalase"/>
</dbReference>
<evidence type="ECO:0000256" key="6">
    <source>
        <dbReference type="ARBA" id="ARBA00023004"/>
    </source>
</evidence>
<comment type="similarity">
    <text evidence="1">Belongs to the catalase family.</text>
</comment>
<evidence type="ECO:0000313" key="11">
    <source>
        <dbReference type="Proteomes" id="UP001549920"/>
    </source>
</evidence>
<evidence type="ECO:0000256" key="2">
    <source>
        <dbReference type="ARBA" id="ARBA00022559"/>
    </source>
</evidence>
<dbReference type="PIRSF" id="PIRSF038928">
    <property type="entry name" value="Catalase_clade1-3"/>
    <property type="match status" value="1"/>
</dbReference>
<evidence type="ECO:0000256" key="7">
    <source>
        <dbReference type="ARBA" id="ARBA00023324"/>
    </source>
</evidence>
<accession>A0ABR3ID11</accession>
<evidence type="ECO:0000256" key="5">
    <source>
        <dbReference type="ARBA" id="ARBA00023002"/>
    </source>
</evidence>
<comment type="caution">
    <text evidence="10">The sequence shown here is derived from an EMBL/GenBank/DDBJ whole genome shotgun (WGS) entry which is preliminary data.</text>
</comment>
<evidence type="ECO:0000259" key="9">
    <source>
        <dbReference type="SMART" id="SM01060"/>
    </source>
</evidence>
<dbReference type="PROSITE" id="PS51402">
    <property type="entry name" value="CATALASE_3"/>
    <property type="match status" value="1"/>
</dbReference>
<dbReference type="SUPFAM" id="SSF56634">
    <property type="entry name" value="Heme-dependent catalase-like"/>
    <property type="match status" value="1"/>
</dbReference>
<evidence type="ECO:0000256" key="3">
    <source>
        <dbReference type="ARBA" id="ARBA00022617"/>
    </source>
</evidence>
<dbReference type="InterPro" id="IPR024711">
    <property type="entry name" value="Catalase_clade1/3"/>
</dbReference>